<dbReference type="PROSITE" id="PS50835">
    <property type="entry name" value="IG_LIKE"/>
    <property type="match status" value="1"/>
</dbReference>
<evidence type="ECO:0000256" key="3">
    <source>
        <dbReference type="SAM" id="SignalP"/>
    </source>
</evidence>
<dbReference type="Ensembl" id="ENSECRT00000006902.1">
    <property type="protein sequence ID" value="ENSECRP00000006793.1"/>
    <property type="gene ID" value="ENSECRG00000004526.1"/>
</dbReference>
<dbReference type="InterPro" id="IPR007110">
    <property type="entry name" value="Ig-like_dom"/>
</dbReference>
<dbReference type="GO" id="GO:0005886">
    <property type="term" value="C:plasma membrane"/>
    <property type="evidence" value="ECO:0007669"/>
    <property type="project" value="TreeGrafter"/>
</dbReference>
<evidence type="ECO:0000313" key="5">
    <source>
        <dbReference type="Ensembl" id="ENSECRP00000006793.1"/>
    </source>
</evidence>
<proteinExistence type="predicted"/>
<name>A0A8C4RTR5_ERPCA</name>
<dbReference type="Pfam" id="PF07686">
    <property type="entry name" value="V-set"/>
    <property type="match status" value="1"/>
</dbReference>
<dbReference type="InterPro" id="IPR050413">
    <property type="entry name" value="TCR_beta_variable"/>
</dbReference>
<dbReference type="SMART" id="SM00406">
    <property type="entry name" value="IGv"/>
    <property type="match status" value="1"/>
</dbReference>
<keyword evidence="1 3" id="KW-0732">Signal</keyword>
<dbReference type="SUPFAM" id="SSF48726">
    <property type="entry name" value="Immunoglobulin"/>
    <property type="match status" value="1"/>
</dbReference>
<dbReference type="GO" id="GO:0002376">
    <property type="term" value="P:immune system process"/>
    <property type="evidence" value="ECO:0007669"/>
    <property type="project" value="UniProtKB-KW"/>
</dbReference>
<dbReference type="InterPro" id="IPR013106">
    <property type="entry name" value="Ig_V-set"/>
</dbReference>
<dbReference type="PANTHER" id="PTHR23268:SF31">
    <property type="entry name" value="T CELL RECEPTOR BETA VARIABLE 30"/>
    <property type="match status" value="1"/>
</dbReference>
<reference evidence="5" key="1">
    <citation type="submission" date="2021-06" db="EMBL/GenBank/DDBJ databases">
        <authorList>
            <consortium name="Wellcome Sanger Institute Data Sharing"/>
        </authorList>
    </citation>
    <scope>NUCLEOTIDE SEQUENCE [LARGE SCALE GENOMIC DNA]</scope>
</reference>
<dbReference type="InterPro" id="IPR013783">
    <property type="entry name" value="Ig-like_fold"/>
</dbReference>
<organism evidence="5 6">
    <name type="scientific">Erpetoichthys calabaricus</name>
    <name type="common">Rope fish</name>
    <name type="synonym">Calamoichthys calabaricus</name>
    <dbReference type="NCBI Taxonomy" id="27687"/>
    <lineage>
        <taxon>Eukaryota</taxon>
        <taxon>Metazoa</taxon>
        <taxon>Chordata</taxon>
        <taxon>Craniata</taxon>
        <taxon>Vertebrata</taxon>
        <taxon>Euteleostomi</taxon>
        <taxon>Actinopterygii</taxon>
        <taxon>Polypteriformes</taxon>
        <taxon>Polypteridae</taxon>
        <taxon>Erpetoichthys</taxon>
    </lineage>
</organism>
<accession>A0A8C4RTR5</accession>
<keyword evidence="2" id="KW-0391">Immunity</keyword>
<protein>
    <recommendedName>
        <fullName evidence="4">Ig-like domain-containing protein</fullName>
    </recommendedName>
</protein>
<dbReference type="Gene3D" id="2.60.40.10">
    <property type="entry name" value="Immunoglobulins"/>
    <property type="match status" value="1"/>
</dbReference>
<evidence type="ECO:0000256" key="1">
    <source>
        <dbReference type="ARBA" id="ARBA00022729"/>
    </source>
</evidence>
<evidence type="ECO:0000256" key="2">
    <source>
        <dbReference type="ARBA" id="ARBA00022859"/>
    </source>
</evidence>
<feature type="chain" id="PRO_5034414202" description="Ig-like domain-containing protein" evidence="3">
    <location>
        <begin position="16"/>
        <end position="112"/>
    </location>
</feature>
<dbReference type="AlphaFoldDB" id="A0A8C4RTR5"/>
<reference evidence="5" key="2">
    <citation type="submission" date="2025-08" db="UniProtKB">
        <authorList>
            <consortium name="Ensembl"/>
        </authorList>
    </citation>
    <scope>IDENTIFICATION</scope>
</reference>
<sequence length="112" mass="12441">MGHLLAFLFIEGGRFLTVTQSPMLIIQPKDTPVRLNCTAEGYANPYMYWYKQGIGKNLHMMAFSTAPGSVTDISDNRFSFTRANGQFFTLETDSLPQDANGVYFCAASAHCD</sequence>
<evidence type="ECO:0000259" key="4">
    <source>
        <dbReference type="PROSITE" id="PS50835"/>
    </source>
</evidence>
<dbReference type="PANTHER" id="PTHR23268">
    <property type="entry name" value="T-CELL RECEPTOR BETA CHAIN"/>
    <property type="match status" value="1"/>
</dbReference>
<feature type="signal peptide" evidence="3">
    <location>
        <begin position="1"/>
        <end position="15"/>
    </location>
</feature>
<dbReference type="GeneTree" id="ENSGT01150000287968"/>
<dbReference type="Proteomes" id="UP000694620">
    <property type="component" value="Chromosome 3"/>
</dbReference>
<evidence type="ECO:0000313" key="6">
    <source>
        <dbReference type="Proteomes" id="UP000694620"/>
    </source>
</evidence>
<dbReference type="InterPro" id="IPR036179">
    <property type="entry name" value="Ig-like_dom_sf"/>
</dbReference>
<dbReference type="GO" id="GO:0007166">
    <property type="term" value="P:cell surface receptor signaling pathway"/>
    <property type="evidence" value="ECO:0007669"/>
    <property type="project" value="TreeGrafter"/>
</dbReference>
<keyword evidence="6" id="KW-1185">Reference proteome</keyword>
<reference evidence="5" key="3">
    <citation type="submission" date="2025-09" db="UniProtKB">
        <authorList>
            <consortium name="Ensembl"/>
        </authorList>
    </citation>
    <scope>IDENTIFICATION</scope>
</reference>
<feature type="domain" description="Ig-like" evidence="4">
    <location>
        <begin position="33"/>
        <end position="112"/>
    </location>
</feature>